<gene>
    <name evidence="2" type="ORF">A0127_08025</name>
</gene>
<keyword evidence="1" id="KW-0812">Transmembrane</keyword>
<dbReference type="Pfam" id="PF04021">
    <property type="entry name" value="Class_IIIsignal"/>
    <property type="match status" value="1"/>
</dbReference>
<accession>A0A142CWG3</accession>
<evidence type="ECO:0000313" key="3">
    <source>
        <dbReference type="Proteomes" id="UP000073604"/>
    </source>
</evidence>
<evidence type="ECO:0000313" key="2">
    <source>
        <dbReference type="EMBL" id="AMQ19115.1"/>
    </source>
</evidence>
<evidence type="ECO:0008006" key="4">
    <source>
        <dbReference type="Google" id="ProtNLM"/>
    </source>
</evidence>
<organism evidence="2 3">
    <name type="scientific">Thermococcus peptonophilus</name>
    <dbReference type="NCBI Taxonomy" id="53952"/>
    <lineage>
        <taxon>Archaea</taxon>
        <taxon>Methanobacteriati</taxon>
        <taxon>Methanobacteriota</taxon>
        <taxon>Thermococci</taxon>
        <taxon>Thermococcales</taxon>
        <taxon>Thermococcaceae</taxon>
        <taxon>Thermococcus</taxon>
    </lineage>
</organism>
<feature type="transmembrane region" description="Helical" evidence="1">
    <location>
        <begin position="12"/>
        <end position="30"/>
    </location>
</feature>
<dbReference type="EMBL" id="CP014750">
    <property type="protein sequence ID" value="AMQ19115.1"/>
    <property type="molecule type" value="Genomic_DNA"/>
</dbReference>
<evidence type="ECO:0000256" key="1">
    <source>
        <dbReference type="SAM" id="Phobius"/>
    </source>
</evidence>
<keyword evidence="1" id="KW-0472">Membrane</keyword>
<dbReference type="InterPro" id="IPR007166">
    <property type="entry name" value="Class3_signal_pept_motif"/>
</dbReference>
<keyword evidence="1" id="KW-1133">Transmembrane helix</keyword>
<dbReference type="KEGG" id="tpep:A0127_08025"/>
<dbReference type="AlphaFoldDB" id="A0A142CWG3"/>
<dbReference type="Proteomes" id="UP000073604">
    <property type="component" value="Chromosome"/>
</dbReference>
<protein>
    <recommendedName>
        <fullName evidence="4">Class III signal peptide-containing protein</fullName>
    </recommendedName>
</protein>
<name>A0A142CWG3_9EURY</name>
<dbReference type="STRING" id="53952.A0127_08025"/>
<dbReference type="RefSeq" id="WP_054841250.1">
    <property type="nucleotide sequence ID" value="NZ_CP014750.1"/>
</dbReference>
<keyword evidence="3" id="KW-1185">Reference proteome</keyword>
<reference evidence="3" key="1">
    <citation type="submission" date="2016-03" db="EMBL/GenBank/DDBJ databases">
        <authorList>
            <person name="Oger P.M."/>
        </authorList>
    </citation>
    <scope>NUCLEOTIDE SEQUENCE [LARGE SCALE GENOMIC DNA]</scope>
    <source>
        <strain evidence="3">OG-1</strain>
    </source>
</reference>
<proteinExistence type="predicted"/>
<dbReference type="GeneID" id="27140487"/>
<sequence length="59" mass="6712">MMRRAQGALEYLFMVALALIMVTITIRYAHEVARNVAVQINQTTREISEILKNMTSSGR</sequence>